<dbReference type="AlphaFoldDB" id="E6TTB3"/>
<feature type="transmembrane region" description="Helical" evidence="1">
    <location>
        <begin position="112"/>
        <end position="132"/>
    </location>
</feature>
<accession>E6TTB3</accession>
<feature type="transmembrane region" description="Helical" evidence="1">
    <location>
        <begin position="139"/>
        <end position="160"/>
    </location>
</feature>
<dbReference type="PIRSF" id="PIRSF029886">
    <property type="entry name" value="KBAA"/>
    <property type="match status" value="1"/>
</dbReference>
<reference evidence="2" key="1">
    <citation type="submission" date="2010-12" db="EMBL/GenBank/DDBJ databases">
        <title>Complete sequence of Bacillus cellulosilyticus DSM 2522.</title>
        <authorList>
            <consortium name="US DOE Joint Genome Institute"/>
            <person name="Lucas S."/>
            <person name="Copeland A."/>
            <person name="Lapidus A."/>
            <person name="Cheng J.-F."/>
            <person name="Bruce D."/>
            <person name="Goodwin L."/>
            <person name="Pitluck S."/>
            <person name="Chertkov O."/>
            <person name="Detter J.C."/>
            <person name="Han C."/>
            <person name="Tapia R."/>
            <person name="Land M."/>
            <person name="Hauser L."/>
            <person name="Jeffries C."/>
            <person name="Kyrpides N."/>
            <person name="Ivanova N."/>
            <person name="Mikhailova N."/>
            <person name="Brumm P."/>
            <person name="Mead D."/>
            <person name="Woyke T."/>
        </authorList>
    </citation>
    <scope>NUCLEOTIDE SEQUENCE [LARGE SCALE GENOMIC DNA]</scope>
    <source>
        <strain evidence="2">DSM 2522</strain>
    </source>
</reference>
<keyword evidence="1" id="KW-1133">Transmembrane helix</keyword>
<evidence type="ECO:0000256" key="1">
    <source>
        <dbReference type="SAM" id="Phobius"/>
    </source>
</evidence>
<dbReference type="InterPro" id="IPR024164">
    <property type="entry name" value="KinB-signalling_activ"/>
</dbReference>
<keyword evidence="3" id="KW-1185">Reference proteome</keyword>
<feature type="transmembrane region" description="Helical" evidence="1">
    <location>
        <begin position="88"/>
        <end position="106"/>
    </location>
</feature>
<dbReference type="SMART" id="SM01251">
    <property type="entry name" value="KbaA"/>
    <property type="match status" value="1"/>
</dbReference>
<feature type="transmembrane region" description="Helical" evidence="1">
    <location>
        <begin position="7"/>
        <end position="28"/>
    </location>
</feature>
<dbReference type="EMBL" id="CP002394">
    <property type="protein sequence ID" value="ADU28453.1"/>
    <property type="molecule type" value="Genomic_DNA"/>
</dbReference>
<organism evidence="2 3">
    <name type="scientific">Evansella cellulosilytica (strain ATCC 21833 / DSM 2522 / FERM P-1141 / JCM 9156 / N-4)</name>
    <name type="common">Bacillus cellulosilyticus</name>
    <dbReference type="NCBI Taxonomy" id="649639"/>
    <lineage>
        <taxon>Bacteria</taxon>
        <taxon>Bacillati</taxon>
        <taxon>Bacillota</taxon>
        <taxon>Bacilli</taxon>
        <taxon>Bacillales</taxon>
        <taxon>Bacillaceae</taxon>
        <taxon>Evansella</taxon>
    </lineage>
</organism>
<proteinExistence type="predicted"/>
<keyword evidence="1" id="KW-0472">Membrane</keyword>
<dbReference type="GO" id="GO:0045881">
    <property type="term" value="P:positive regulation of sporulation resulting in formation of a cellular spore"/>
    <property type="evidence" value="ECO:0007669"/>
    <property type="project" value="InterPro"/>
</dbReference>
<keyword evidence="1" id="KW-0812">Transmembrane</keyword>
<dbReference type="eggNOG" id="COG2194">
    <property type="taxonomic scope" value="Bacteria"/>
</dbReference>
<evidence type="ECO:0000313" key="2">
    <source>
        <dbReference type="EMBL" id="ADU28453.1"/>
    </source>
</evidence>
<protein>
    <submittedName>
        <fullName evidence="2">Uncharacterized protein</fullName>
    </submittedName>
</protein>
<dbReference type="STRING" id="649639.Bcell_0164"/>
<dbReference type="RefSeq" id="WP_013486794.1">
    <property type="nucleotide sequence ID" value="NC_014829.1"/>
</dbReference>
<feature type="transmembrane region" description="Helical" evidence="1">
    <location>
        <begin position="166"/>
        <end position="187"/>
    </location>
</feature>
<feature type="transmembrane region" description="Helical" evidence="1">
    <location>
        <begin position="40"/>
        <end position="67"/>
    </location>
</feature>
<gene>
    <name evidence="2" type="ordered locus">Bcell_0164</name>
</gene>
<evidence type="ECO:0000313" key="3">
    <source>
        <dbReference type="Proteomes" id="UP000001401"/>
    </source>
</evidence>
<sequence length="205" mass="23208">MNTRKVVYLFYTTLLLGTFSGALVGFLLDWRTHINDLANLQFGGIIMVIITASIWAVIAQMGFFAYLTIHRFGLGIFKSVQLWNRVQVIIIAFVLFDLVIFRYWAFAEGEGIWGYLIMPGLLLGYGLIVASIKSKETNRLAFIPALFFIVVVTTIEWIPALQQNDFTFLTTSIVPLLVANTWQLLVLHRLQEPASKSDGKNNKTK</sequence>
<dbReference type="HOGENOM" id="CLU_094167_0_0_9"/>
<name>E6TTB3_EVAC2</name>
<dbReference type="OrthoDB" id="2374256at2"/>
<dbReference type="Proteomes" id="UP000001401">
    <property type="component" value="Chromosome"/>
</dbReference>
<dbReference type="Pfam" id="PF14089">
    <property type="entry name" value="KbaA"/>
    <property type="match status" value="1"/>
</dbReference>
<dbReference type="KEGG" id="bco:Bcell_0164"/>